<name>A0AAW0S763_9HYPO</name>
<evidence type="ECO:0000259" key="1">
    <source>
        <dbReference type="Pfam" id="PF20150"/>
    </source>
</evidence>
<keyword evidence="3" id="KW-1185">Reference proteome</keyword>
<dbReference type="AlphaFoldDB" id="A0AAW0S763"/>
<sequence>MANSFHLFSRLPEYVRNMIWKAAVWDRSVSSANFFTILPSGGAYLASSPRVHLGPPMGTEQECKCCRDVGSWELTMGSGCMADSGLWEACHESRAVMRRMYPTAQGYDGETATGLATDRRGITRRYTFVPSRDVLNIGLYNFIHAFKNPDREIDCVFDVPPATNNSVVSPFSVPLSTIFGAQGNHPRRLRLSDMRHIAVWLDRDWERIDRRKMEIIDLFVAITRILHPDTIFYLRCGDMGHAAIAEAIRDNNAR</sequence>
<gene>
    <name evidence="2" type="ORF">G3M48_004434</name>
</gene>
<dbReference type="Pfam" id="PF20150">
    <property type="entry name" value="2EXR"/>
    <property type="match status" value="1"/>
</dbReference>
<feature type="domain" description="2EXR" evidence="1">
    <location>
        <begin position="5"/>
        <end position="135"/>
    </location>
</feature>
<dbReference type="EMBL" id="JAAHCF010000029">
    <property type="protein sequence ID" value="KAK8150055.1"/>
    <property type="molecule type" value="Genomic_DNA"/>
</dbReference>
<accession>A0AAW0S763</accession>
<evidence type="ECO:0000313" key="3">
    <source>
        <dbReference type="Proteomes" id="UP001397290"/>
    </source>
</evidence>
<proteinExistence type="predicted"/>
<organism evidence="2 3">
    <name type="scientific">Beauveria asiatica</name>
    <dbReference type="NCBI Taxonomy" id="1069075"/>
    <lineage>
        <taxon>Eukaryota</taxon>
        <taxon>Fungi</taxon>
        <taxon>Dikarya</taxon>
        <taxon>Ascomycota</taxon>
        <taxon>Pezizomycotina</taxon>
        <taxon>Sordariomycetes</taxon>
        <taxon>Hypocreomycetidae</taxon>
        <taxon>Hypocreales</taxon>
        <taxon>Cordycipitaceae</taxon>
        <taxon>Beauveria</taxon>
    </lineage>
</organism>
<protein>
    <recommendedName>
        <fullName evidence="1">2EXR domain-containing protein</fullName>
    </recommendedName>
</protein>
<evidence type="ECO:0000313" key="2">
    <source>
        <dbReference type="EMBL" id="KAK8150055.1"/>
    </source>
</evidence>
<comment type="caution">
    <text evidence="2">The sequence shown here is derived from an EMBL/GenBank/DDBJ whole genome shotgun (WGS) entry which is preliminary data.</text>
</comment>
<dbReference type="InterPro" id="IPR045518">
    <property type="entry name" value="2EXR"/>
</dbReference>
<reference evidence="2 3" key="1">
    <citation type="submission" date="2020-02" db="EMBL/GenBank/DDBJ databases">
        <title>Comparative genomics of the hypocrealean fungal genus Beauvera.</title>
        <authorList>
            <person name="Showalter D.N."/>
            <person name="Bushley K.E."/>
            <person name="Rehner S.A."/>
        </authorList>
    </citation>
    <scope>NUCLEOTIDE SEQUENCE [LARGE SCALE GENOMIC DNA]</scope>
    <source>
        <strain evidence="2 3">ARSEF4384</strain>
    </source>
</reference>
<dbReference type="Proteomes" id="UP001397290">
    <property type="component" value="Unassembled WGS sequence"/>
</dbReference>